<keyword evidence="2" id="KW-1185">Reference proteome</keyword>
<dbReference type="InterPro" id="IPR036890">
    <property type="entry name" value="HATPase_C_sf"/>
</dbReference>
<reference evidence="3" key="1">
    <citation type="submission" date="2017-02" db="UniProtKB">
        <authorList>
            <consortium name="WormBaseParasite"/>
        </authorList>
    </citation>
    <scope>IDENTIFICATION</scope>
</reference>
<evidence type="ECO:0000313" key="3">
    <source>
        <dbReference type="WBParaSite" id="SPAL_0001198300.1"/>
    </source>
</evidence>
<dbReference type="Gene3D" id="3.30.565.10">
    <property type="entry name" value="Histidine kinase-like ATPase, C-terminal domain"/>
    <property type="match status" value="1"/>
</dbReference>
<organism evidence="2 3">
    <name type="scientific">Strongyloides papillosus</name>
    <name type="common">Intestinal threadworm</name>
    <dbReference type="NCBI Taxonomy" id="174720"/>
    <lineage>
        <taxon>Eukaryota</taxon>
        <taxon>Metazoa</taxon>
        <taxon>Ecdysozoa</taxon>
        <taxon>Nematoda</taxon>
        <taxon>Chromadorea</taxon>
        <taxon>Rhabditida</taxon>
        <taxon>Tylenchina</taxon>
        <taxon>Panagrolaimomorpha</taxon>
        <taxon>Strongyloidoidea</taxon>
        <taxon>Strongyloididae</taxon>
        <taxon>Strongyloides</taxon>
    </lineage>
</organism>
<sequence length="89" mass="9902">MTEKFAYADKELIEDSTDAKATEISIKMSDTCLNSLQVHDNGCMIGNDDLKIVAERFVTSKAKSMDDFKKMQTYVFRGEALASKGVNLV</sequence>
<dbReference type="Proteomes" id="UP000046392">
    <property type="component" value="Unplaced"/>
</dbReference>
<evidence type="ECO:0000313" key="2">
    <source>
        <dbReference type="Proteomes" id="UP000046392"/>
    </source>
</evidence>
<name>A0A0N5C1W3_STREA</name>
<evidence type="ECO:0000256" key="1">
    <source>
        <dbReference type="ARBA" id="ARBA00006082"/>
    </source>
</evidence>
<dbReference type="GO" id="GO:0140664">
    <property type="term" value="F:ATP-dependent DNA damage sensor activity"/>
    <property type="evidence" value="ECO:0007669"/>
    <property type="project" value="InterPro"/>
</dbReference>
<dbReference type="GO" id="GO:0032300">
    <property type="term" value="C:mismatch repair complex"/>
    <property type="evidence" value="ECO:0007669"/>
    <property type="project" value="InterPro"/>
</dbReference>
<dbReference type="InterPro" id="IPR038973">
    <property type="entry name" value="MutL/Mlh/Pms-like"/>
</dbReference>
<dbReference type="GO" id="GO:0006298">
    <property type="term" value="P:mismatch repair"/>
    <property type="evidence" value="ECO:0007669"/>
    <property type="project" value="InterPro"/>
</dbReference>
<comment type="similarity">
    <text evidence="1">Belongs to the DNA mismatch repair MutL/HexB family.</text>
</comment>
<dbReference type="PANTHER" id="PTHR10073:SF12">
    <property type="entry name" value="DNA MISMATCH REPAIR PROTEIN MLH1"/>
    <property type="match status" value="1"/>
</dbReference>
<protein>
    <submittedName>
        <fullName evidence="3">NifU_N domain-containing protein</fullName>
    </submittedName>
</protein>
<dbReference type="PANTHER" id="PTHR10073">
    <property type="entry name" value="DNA MISMATCH REPAIR PROTEIN MLH, PMS, MUTL"/>
    <property type="match status" value="1"/>
</dbReference>
<dbReference type="STRING" id="174720.A0A0N5C1W3"/>
<dbReference type="AlphaFoldDB" id="A0A0N5C1W3"/>
<dbReference type="SUPFAM" id="SSF55874">
    <property type="entry name" value="ATPase domain of HSP90 chaperone/DNA topoisomerase II/histidine kinase"/>
    <property type="match status" value="1"/>
</dbReference>
<dbReference type="GO" id="GO:0016887">
    <property type="term" value="F:ATP hydrolysis activity"/>
    <property type="evidence" value="ECO:0007669"/>
    <property type="project" value="InterPro"/>
</dbReference>
<proteinExistence type="inferred from homology"/>
<dbReference type="WBParaSite" id="SPAL_0001198300.1">
    <property type="protein sequence ID" value="SPAL_0001198300.1"/>
    <property type="gene ID" value="SPAL_0001198300"/>
</dbReference>
<accession>A0A0N5C1W3</accession>